<gene>
    <name evidence="1" type="ORF">BT96DRAFT_436774</name>
</gene>
<keyword evidence="2" id="KW-1185">Reference proteome</keyword>
<protein>
    <submittedName>
        <fullName evidence="1">Uncharacterized protein</fullName>
    </submittedName>
</protein>
<accession>A0A6A4GRK3</accession>
<proteinExistence type="predicted"/>
<name>A0A6A4GRK3_9AGAR</name>
<reference evidence="1" key="1">
    <citation type="journal article" date="2019" name="Environ. Microbiol.">
        <title>Fungal ecological strategies reflected in gene transcription - a case study of two litter decomposers.</title>
        <authorList>
            <person name="Barbi F."/>
            <person name="Kohler A."/>
            <person name="Barry K."/>
            <person name="Baskaran P."/>
            <person name="Daum C."/>
            <person name="Fauchery L."/>
            <person name="Ihrmark K."/>
            <person name="Kuo A."/>
            <person name="LaButti K."/>
            <person name="Lipzen A."/>
            <person name="Morin E."/>
            <person name="Grigoriev I.V."/>
            <person name="Henrissat B."/>
            <person name="Lindahl B."/>
            <person name="Martin F."/>
        </authorList>
    </citation>
    <scope>NUCLEOTIDE SEQUENCE</scope>
    <source>
        <strain evidence="1">JB14</strain>
    </source>
</reference>
<sequence>MYVLSDEELVAALRVMPSLTDLEINDEKLSSDRVSPITSQLISSLRRQCIIPEHVRVPTGSNMHLVPSLRSLCLVFKGMVFDDNVFIETVQSRWLPDSDYAMAVGVDCLRSVVLKFCHREVDEEVYKPLHDLDKMGMRVVVSGTEGTKI</sequence>
<dbReference type="AlphaFoldDB" id="A0A6A4GRK3"/>
<dbReference type="Proteomes" id="UP000799118">
    <property type="component" value="Unassembled WGS sequence"/>
</dbReference>
<dbReference type="OrthoDB" id="3266451at2759"/>
<dbReference type="EMBL" id="ML769746">
    <property type="protein sequence ID" value="KAE9388402.1"/>
    <property type="molecule type" value="Genomic_DNA"/>
</dbReference>
<evidence type="ECO:0000313" key="1">
    <source>
        <dbReference type="EMBL" id="KAE9388402.1"/>
    </source>
</evidence>
<evidence type="ECO:0000313" key="2">
    <source>
        <dbReference type="Proteomes" id="UP000799118"/>
    </source>
</evidence>
<organism evidence="1 2">
    <name type="scientific">Gymnopus androsaceus JB14</name>
    <dbReference type="NCBI Taxonomy" id="1447944"/>
    <lineage>
        <taxon>Eukaryota</taxon>
        <taxon>Fungi</taxon>
        <taxon>Dikarya</taxon>
        <taxon>Basidiomycota</taxon>
        <taxon>Agaricomycotina</taxon>
        <taxon>Agaricomycetes</taxon>
        <taxon>Agaricomycetidae</taxon>
        <taxon>Agaricales</taxon>
        <taxon>Marasmiineae</taxon>
        <taxon>Omphalotaceae</taxon>
        <taxon>Gymnopus</taxon>
    </lineage>
</organism>